<dbReference type="RefSeq" id="WP_116020473.1">
    <property type="nucleotide sequence ID" value="NZ_CP031442.1"/>
</dbReference>
<dbReference type="AlphaFoldDB" id="A0AAD0QQX0"/>
<dbReference type="EMBL" id="CP031442">
    <property type="protein sequence ID" value="AXM07572.1"/>
    <property type="molecule type" value="Genomic_DNA"/>
</dbReference>
<accession>A0AAD0QQX0</accession>
<evidence type="ECO:0000313" key="2">
    <source>
        <dbReference type="EMBL" id="AXM07572.1"/>
    </source>
</evidence>
<reference evidence="2 3" key="1">
    <citation type="submission" date="2018-08" db="EMBL/GenBank/DDBJ databases">
        <title>Genome sequencing of Cutibacterium acnes KCOM 1315.</title>
        <authorList>
            <person name="Kook J.-K."/>
            <person name="Park S.-N."/>
            <person name="Lim Y.K."/>
        </authorList>
    </citation>
    <scope>NUCLEOTIDE SEQUENCE [LARGE SCALE GENOMIC DNA]</scope>
    <source>
        <strain evidence="2 3">KCOM 1315</strain>
    </source>
</reference>
<gene>
    <name evidence="2" type="ORF">DXN06_10950</name>
</gene>
<feature type="region of interest" description="Disordered" evidence="1">
    <location>
        <begin position="138"/>
        <end position="164"/>
    </location>
</feature>
<protein>
    <submittedName>
        <fullName evidence="2">Tat pathway signal sequence</fullName>
    </submittedName>
</protein>
<proteinExistence type="predicted"/>
<feature type="region of interest" description="Disordered" evidence="1">
    <location>
        <begin position="1"/>
        <end position="26"/>
    </location>
</feature>
<sequence>MSDRGSRPGRGAPKTITNTTTPGATRRDIHVDTESLSKLTQISMQSATHEHEGRMTICRDELLQMTPSLITRLSRIKVISVRDPKVNVTLSRRSFLTRAAVITWRSPYQRHVKTSVSSHTATHPGWCPEIRQNRASPACFRGVKPSPSPPIGDVRTRPSKPRPS</sequence>
<dbReference type="Proteomes" id="UP000256621">
    <property type="component" value="Chromosome"/>
</dbReference>
<evidence type="ECO:0000256" key="1">
    <source>
        <dbReference type="SAM" id="MobiDB-lite"/>
    </source>
</evidence>
<organism evidence="2 3">
    <name type="scientific">Cutibacterium acnes</name>
    <name type="common">Propionibacterium acnes</name>
    <dbReference type="NCBI Taxonomy" id="1747"/>
    <lineage>
        <taxon>Bacteria</taxon>
        <taxon>Bacillati</taxon>
        <taxon>Actinomycetota</taxon>
        <taxon>Actinomycetes</taxon>
        <taxon>Propionibacteriales</taxon>
        <taxon>Propionibacteriaceae</taxon>
        <taxon>Cutibacterium</taxon>
    </lineage>
</organism>
<name>A0AAD0QQX0_CUTAC</name>
<evidence type="ECO:0000313" key="3">
    <source>
        <dbReference type="Proteomes" id="UP000256621"/>
    </source>
</evidence>